<feature type="region of interest" description="Disordered" evidence="1">
    <location>
        <begin position="1"/>
        <end position="58"/>
    </location>
</feature>
<accession>A0A0A9D8B7</accession>
<evidence type="ECO:0000313" key="2">
    <source>
        <dbReference type="EMBL" id="JAD79977.1"/>
    </source>
</evidence>
<reference evidence="2" key="2">
    <citation type="journal article" date="2015" name="Data Brief">
        <title>Shoot transcriptome of the giant reed, Arundo donax.</title>
        <authorList>
            <person name="Barrero R.A."/>
            <person name="Guerrero F.D."/>
            <person name="Moolhuijzen P."/>
            <person name="Goolsby J.A."/>
            <person name="Tidwell J."/>
            <person name="Bellgard S.E."/>
            <person name="Bellgard M.I."/>
        </authorList>
    </citation>
    <scope>NUCLEOTIDE SEQUENCE</scope>
    <source>
        <tissue evidence="2">Shoot tissue taken approximately 20 cm above the soil surface</tissue>
    </source>
</reference>
<dbReference type="AlphaFoldDB" id="A0A0A9D8B7"/>
<reference evidence="2" key="1">
    <citation type="submission" date="2014-09" db="EMBL/GenBank/DDBJ databases">
        <authorList>
            <person name="Magalhaes I.L.F."/>
            <person name="Oliveira U."/>
            <person name="Santos F.R."/>
            <person name="Vidigal T.H.D.A."/>
            <person name="Brescovit A.D."/>
            <person name="Santos A.J."/>
        </authorList>
    </citation>
    <scope>NUCLEOTIDE SEQUENCE</scope>
    <source>
        <tissue evidence="2">Shoot tissue taken approximately 20 cm above the soil surface</tissue>
    </source>
</reference>
<proteinExistence type="predicted"/>
<organism evidence="2">
    <name type="scientific">Arundo donax</name>
    <name type="common">Giant reed</name>
    <name type="synonym">Donax arundinaceus</name>
    <dbReference type="NCBI Taxonomy" id="35708"/>
    <lineage>
        <taxon>Eukaryota</taxon>
        <taxon>Viridiplantae</taxon>
        <taxon>Streptophyta</taxon>
        <taxon>Embryophyta</taxon>
        <taxon>Tracheophyta</taxon>
        <taxon>Spermatophyta</taxon>
        <taxon>Magnoliopsida</taxon>
        <taxon>Liliopsida</taxon>
        <taxon>Poales</taxon>
        <taxon>Poaceae</taxon>
        <taxon>PACMAD clade</taxon>
        <taxon>Arundinoideae</taxon>
        <taxon>Arundineae</taxon>
        <taxon>Arundo</taxon>
    </lineage>
</organism>
<feature type="region of interest" description="Disordered" evidence="1">
    <location>
        <begin position="85"/>
        <end position="124"/>
    </location>
</feature>
<sequence>MKARSVRENGNLPEQSDDQWIGVGGGKWTRRRRLRQDRADRGWGRKLGTRPTERSGDAACDCCSTGCSADHSEVDGVWHLGEAKRRRRVERQSNVVGSESRMSRAARGRRHAENGQSNPGAARHAMASVRSLDVPASLIPALPVRPRRRGGSTHVAESDGAEEEGRYAEESQHVAMGVRAG</sequence>
<feature type="region of interest" description="Disordered" evidence="1">
    <location>
        <begin position="140"/>
        <end position="181"/>
    </location>
</feature>
<feature type="compositionally biased region" description="Basic and acidic residues" evidence="1">
    <location>
        <begin position="163"/>
        <end position="172"/>
    </location>
</feature>
<dbReference type="EMBL" id="GBRH01217918">
    <property type="protein sequence ID" value="JAD79977.1"/>
    <property type="molecule type" value="Transcribed_RNA"/>
</dbReference>
<protein>
    <submittedName>
        <fullName evidence="2">Uncharacterized protein</fullName>
    </submittedName>
</protein>
<name>A0A0A9D8B7_ARUDO</name>
<evidence type="ECO:0000256" key="1">
    <source>
        <dbReference type="SAM" id="MobiDB-lite"/>
    </source>
</evidence>